<dbReference type="Proteomes" id="UP000182740">
    <property type="component" value="Unassembled WGS sequence"/>
</dbReference>
<accession>A0A1K1SP46</accession>
<keyword evidence="2" id="KW-1185">Reference proteome</keyword>
<dbReference type="AlphaFoldDB" id="A0A1K1SP46"/>
<sequence length="37" mass="4364">MAALFRGFTAAETTRLGYRCLRLVEYQQHLVRHLADR</sequence>
<dbReference type="EMBL" id="FPJG01000006">
    <property type="protein sequence ID" value="SFW86107.1"/>
    <property type="molecule type" value="Genomic_DNA"/>
</dbReference>
<evidence type="ECO:0000313" key="2">
    <source>
        <dbReference type="Proteomes" id="UP000182740"/>
    </source>
</evidence>
<name>A0A1K1SP46_9PSEU</name>
<protein>
    <submittedName>
        <fullName evidence="1">Uncharacterized protein</fullName>
    </submittedName>
</protein>
<organism evidence="1 2">
    <name type="scientific">Amycolatopsis australiensis</name>
    <dbReference type="NCBI Taxonomy" id="546364"/>
    <lineage>
        <taxon>Bacteria</taxon>
        <taxon>Bacillati</taxon>
        <taxon>Actinomycetota</taxon>
        <taxon>Actinomycetes</taxon>
        <taxon>Pseudonocardiales</taxon>
        <taxon>Pseudonocardiaceae</taxon>
        <taxon>Amycolatopsis</taxon>
    </lineage>
</organism>
<reference evidence="2" key="1">
    <citation type="submission" date="2016-11" db="EMBL/GenBank/DDBJ databases">
        <authorList>
            <person name="Varghese N."/>
            <person name="Submissions S."/>
        </authorList>
    </citation>
    <scope>NUCLEOTIDE SEQUENCE [LARGE SCALE GENOMIC DNA]</scope>
    <source>
        <strain evidence="2">DSM 44671</strain>
    </source>
</reference>
<gene>
    <name evidence="1" type="ORF">SAMN04489730_6307</name>
</gene>
<proteinExistence type="predicted"/>
<evidence type="ECO:0000313" key="1">
    <source>
        <dbReference type="EMBL" id="SFW86107.1"/>
    </source>
</evidence>